<dbReference type="OrthoDB" id="3176171at2759"/>
<dbReference type="AlphaFoldDB" id="A0A1X7VBY5"/>
<sequence>MAILAYIAGSLSSFLHLWARLVMAFLWLLWSPVVLLYSFLLYILTHGWTLALGIAALSVLALHYQRRRDGSKSDHRLQLPLLINRVLKTLPILPKKGWNIERISQGVRVYSKFFSSLVTPAGTSLIASTTLLDSEIQHAMKYILDPTDMQFWFGRVQGTIRSSMTSHSVPDGFDIINFTIKKDDQFSGVLKKGFLNAIKYCSKFIEKWLPFLGQLYNDASQERMERTWRTNGEISYVFSSLSKVKPTSLPFRWSLFIISMAPQQKKDQHPWSVLTVILCPTSPSDLVPATEYIATQISSLRQHVLMSHLKAYNINYSLKETTPTTPPTSLTDTPTTGPDISSEMQVVEEIKPLEPSLAACADTKSDEDQTHISNGRVPTGPYAEYDQRYMSMAMKCAEDLIAVSKATVDDGWISLGISKGIAILKKLPEKGEPPVNSVKGSGKINCPPEFLMRILLDPTYSKQLDDMLDKMTLIQSIQDHVQLMHLKYKAVWPTSARDFCALNVFGQYNKTTFLHAATSVVDPRIPEERGYVRGDVLSGGYIIEVCPGQPELSRVTYVTQVDLKGNVPLFIVNKICESQPQCVNHFRHIAEADITTSTITSALIDYPRTEEGIDFRTMGNQNAARLLEEMFHISELDLMNPVTYRDQSNGWKFQGIEKDVVILKKKKVSESPFHSFIGKGLIDLSPQEVYNCVRNPNQRYIFDNMLKELHVVKQIESDLYICM</sequence>
<reference evidence="3" key="1">
    <citation type="submission" date="2017-05" db="UniProtKB">
        <authorList>
            <consortium name="EnsemblMetazoa"/>
        </authorList>
    </citation>
    <scope>IDENTIFICATION</scope>
</reference>
<dbReference type="SMART" id="SM00234">
    <property type="entry name" value="START"/>
    <property type="match status" value="1"/>
</dbReference>
<dbReference type="EnsemblMetazoa" id="Aqu2.1.37254_001">
    <property type="protein sequence ID" value="Aqu2.1.37254_001"/>
    <property type="gene ID" value="Aqu2.1.37254"/>
</dbReference>
<dbReference type="SUPFAM" id="SSF55961">
    <property type="entry name" value="Bet v1-like"/>
    <property type="match status" value="2"/>
</dbReference>
<feature type="domain" description="START" evidence="2">
    <location>
        <begin position="409"/>
        <end position="573"/>
    </location>
</feature>
<keyword evidence="1" id="KW-1133">Transmembrane helix</keyword>
<name>A0A1X7VBY5_AMPQE</name>
<keyword evidence="1" id="KW-0472">Membrane</keyword>
<proteinExistence type="predicted"/>
<protein>
    <recommendedName>
        <fullName evidence="2">START domain-containing protein</fullName>
    </recommendedName>
</protein>
<dbReference type="InParanoid" id="A0A1X7VBY5"/>
<accession>A0A1X7VBY5</accession>
<dbReference type="CDD" id="cd00177">
    <property type="entry name" value="START"/>
    <property type="match status" value="1"/>
</dbReference>
<keyword evidence="1" id="KW-0812">Transmembrane</keyword>
<dbReference type="eggNOG" id="ENOG502S3CU">
    <property type="taxonomic scope" value="Eukaryota"/>
</dbReference>
<dbReference type="PANTHER" id="PTHR19308:SF14">
    <property type="entry name" value="START DOMAIN-CONTAINING PROTEIN"/>
    <property type="match status" value="1"/>
</dbReference>
<dbReference type="Pfam" id="PF01852">
    <property type="entry name" value="START"/>
    <property type="match status" value="1"/>
</dbReference>
<dbReference type="GO" id="GO:0005737">
    <property type="term" value="C:cytoplasm"/>
    <property type="evidence" value="ECO:0007669"/>
    <property type="project" value="UniProtKB-ARBA"/>
</dbReference>
<evidence type="ECO:0000256" key="1">
    <source>
        <dbReference type="SAM" id="Phobius"/>
    </source>
</evidence>
<evidence type="ECO:0000313" key="3">
    <source>
        <dbReference type="EnsemblMetazoa" id="Aqu2.1.37254_001"/>
    </source>
</evidence>
<dbReference type="InterPro" id="IPR023393">
    <property type="entry name" value="START-like_dom_sf"/>
</dbReference>
<feature type="transmembrane region" description="Helical" evidence="1">
    <location>
        <begin position="7"/>
        <end position="30"/>
    </location>
</feature>
<dbReference type="GO" id="GO:0008289">
    <property type="term" value="F:lipid binding"/>
    <property type="evidence" value="ECO:0007669"/>
    <property type="project" value="InterPro"/>
</dbReference>
<organism evidence="3">
    <name type="scientific">Amphimedon queenslandica</name>
    <name type="common">Sponge</name>
    <dbReference type="NCBI Taxonomy" id="400682"/>
    <lineage>
        <taxon>Eukaryota</taxon>
        <taxon>Metazoa</taxon>
        <taxon>Porifera</taxon>
        <taxon>Demospongiae</taxon>
        <taxon>Heteroscleromorpha</taxon>
        <taxon>Haplosclerida</taxon>
        <taxon>Niphatidae</taxon>
        <taxon>Amphimedon</taxon>
    </lineage>
</organism>
<dbReference type="InterPro" id="IPR051213">
    <property type="entry name" value="START_lipid_transfer"/>
</dbReference>
<dbReference type="InterPro" id="IPR002913">
    <property type="entry name" value="START_lipid-bd_dom"/>
</dbReference>
<evidence type="ECO:0000259" key="2">
    <source>
        <dbReference type="PROSITE" id="PS50848"/>
    </source>
</evidence>
<dbReference type="PANTHER" id="PTHR19308">
    <property type="entry name" value="PHOSPHATIDYLCHOLINE TRANSFER PROTEIN"/>
    <property type="match status" value="1"/>
</dbReference>
<dbReference type="PROSITE" id="PS50848">
    <property type="entry name" value="START"/>
    <property type="match status" value="1"/>
</dbReference>
<feature type="transmembrane region" description="Helical" evidence="1">
    <location>
        <begin position="36"/>
        <end position="62"/>
    </location>
</feature>
<dbReference type="Gene3D" id="3.30.530.20">
    <property type="match status" value="2"/>
</dbReference>